<evidence type="ECO:0000313" key="3">
    <source>
        <dbReference type="EMBL" id="RLN49866.1"/>
    </source>
</evidence>
<evidence type="ECO:0000256" key="1">
    <source>
        <dbReference type="SAM" id="Phobius"/>
    </source>
</evidence>
<keyword evidence="1" id="KW-1133">Transmembrane helix</keyword>
<evidence type="ECO:0000256" key="2">
    <source>
        <dbReference type="SAM" id="SignalP"/>
    </source>
</evidence>
<evidence type="ECO:0008006" key="7">
    <source>
        <dbReference type="Google" id="ProtNLM"/>
    </source>
</evidence>
<dbReference type="AlphaFoldDB" id="A0A3F2RV06"/>
<evidence type="ECO:0000313" key="5">
    <source>
        <dbReference type="Proteomes" id="UP000277300"/>
    </source>
</evidence>
<protein>
    <recommendedName>
        <fullName evidence="7">RxLR effector protein</fullName>
    </recommendedName>
</protein>
<feature type="signal peptide" evidence="2">
    <location>
        <begin position="1"/>
        <end position="21"/>
    </location>
</feature>
<keyword evidence="1" id="KW-0472">Membrane</keyword>
<comment type="caution">
    <text evidence="4">The sequence shown here is derived from an EMBL/GenBank/DDBJ whole genome shotgun (WGS) entry which is preliminary data.</text>
</comment>
<evidence type="ECO:0000313" key="4">
    <source>
        <dbReference type="EMBL" id="RLN63883.1"/>
    </source>
</evidence>
<name>A0A3F2RV06_9STRA</name>
<dbReference type="Proteomes" id="UP000284657">
    <property type="component" value="Unassembled WGS sequence"/>
</dbReference>
<dbReference type="Proteomes" id="UP000277300">
    <property type="component" value="Unassembled WGS sequence"/>
</dbReference>
<dbReference type="OrthoDB" id="124936at2759"/>
<evidence type="ECO:0000313" key="6">
    <source>
        <dbReference type="Proteomes" id="UP000284657"/>
    </source>
</evidence>
<dbReference type="EMBL" id="MBDO02000085">
    <property type="protein sequence ID" value="RLN63883.1"/>
    <property type="molecule type" value="Genomic_DNA"/>
</dbReference>
<sequence length="159" mass="16406">MKLFQVTFALLIAAVLESSSAISFEWHPEADVEIPASANVDAPKLRRMQFTTEESSAAFATTTSASASSASAAASTPETDVPTTIMVLLPDILAPSYSGSGSTMFFDGSVGADDERKSAGSGSATDEASAATSERNFGLLTVLTAVTTMLVLTTIISLK</sequence>
<feature type="chain" id="PRO_5036338529" description="RxLR effector protein" evidence="2">
    <location>
        <begin position="22"/>
        <end position="159"/>
    </location>
</feature>
<feature type="transmembrane region" description="Helical" evidence="1">
    <location>
        <begin position="137"/>
        <end position="158"/>
    </location>
</feature>
<proteinExistence type="predicted"/>
<organism evidence="4 5">
    <name type="scientific">Phytophthora kernoviae</name>
    <dbReference type="NCBI Taxonomy" id="325452"/>
    <lineage>
        <taxon>Eukaryota</taxon>
        <taxon>Sar</taxon>
        <taxon>Stramenopiles</taxon>
        <taxon>Oomycota</taxon>
        <taxon>Peronosporomycetes</taxon>
        <taxon>Peronosporales</taxon>
        <taxon>Peronosporaceae</taxon>
        <taxon>Phytophthora</taxon>
    </lineage>
</organism>
<dbReference type="EMBL" id="MBAD02002084">
    <property type="protein sequence ID" value="RLN49866.1"/>
    <property type="molecule type" value="Genomic_DNA"/>
</dbReference>
<reference evidence="5 6" key="1">
    <citation type="submission" date="2018-07" db="EMBL/GenBank/DDBJ databases">
        <title>Genome sequencing of oomycete isolates from Chile give support for New Zealand origin for Phytophthora kernoviae and make available the first Nothophytophthora sp. genome.</title>
        <authorList>
            <person name="Studholme D.J."/>
            <person name="Sanfuentes E."/>
            <person name="Panda P."/>
            <person name="Hill R."/>
            <person name="Sambles C."/>
            <person name="Grant M."/>
            <person name="Williams N.M."/>
            <person name="Mcdougal R.L."/>
        </authorList>
    </citation>
    <scope>NUCLEOTIDE SEQUENCE [LARGE SCALE GENOMIC DNA]</scope>
    <source>
        <strain evidence="4">Chile6</strain>
        <strain evidence="3">Chile7</strain>
    </source>
</reference>
<gene>
    <name evidence="3" type="ORF">BBJ29_003128</name>
    <name evidence="4" type="ORF">BBP00_00003816</name>
</gene>
<keyword evidence="2" id="KW-0732">Signal</keyword>
<accession>A0A3F2RV06</accession>
<keyword evidence="1" id="KW-0812">Transmembrane</keyword>